<evidence type="ECO:0000313" key="3">
    <source>
        <dbReference type="Proteomes" id="UP001190700"/>
    </source>
</evidence>
<name>A0AAE0L4J5_9CHLO</name>
<feature type="region of interest" description="Disordered" evidence="1">
    <location>
        <begin position="1"/>
        <end position="96"/>
    </location>
</feature>
<organism evidence="2 3">
    <name type="scientific">Cymbomonas tetramitiformis</name>
    <dbReference type="NCBI Taxonomy" id="36881"/>
    <lineage>
        <taxon>Eukaryota</taxon>
        <taxon>Viridiplantae</taxon>
        <taxon>Chlorophyta</taxon>
        <taxon>Pyramimonadophyceae</taxon>
        <taxon>Pyramimonadales</taxon>
        <taxon>Pyramimonadaceae</taxon>
        <taxon>Cymbomonas</taxon>
    </lineage>
</organism>
<protein>
    <submittedName>
        <fullName evidence="2">Uncharacterized protein</fullName>
    </submittedName>
</protein>
<dbReference type="AlphaFoldDB" id="A0AAE0L4J5"/>
<accession>A0AAE0L4J5</accession>
<reference evidence="2 3" key="1">
    <citation type="journal article" date="2015" name="Genome Biol. Evol.">
        <title>Comparative Genomics of a Bacterivorous Green Alga Reveals Evolutionary Causalities and Consequences of Phago-Mixotrophic Mode of Nutrition.</title>
        <authorList>
            <person name="Burns J.A."/>
            <person name="Paasch A."/>
            <person name="Narechania A."/>
            <person name="Kim E."/>
        </authorList>
    </citation>
    <scope>NUCLEOTIDE SEQUENCE [LARGE SCALE GENOMIC DNA]</scope>
    <source>
        <strain evidence="2 3">PLY_AMNH</strain>
    </source>
</reference>
<dbReference type="Proteomes" id="UP001190700">
    <property type="component" value="Unassembled WGS sequence"/>
</dbReference>
<proteinExistence type="predicted"/>
<gene>
    <name evidence="2" type="ORF">CYMTET_19770</name>
</gene>
<evidence type="ECO:0000256" key="1">
    <source>
        <dbReference type="SAM" id="MobiDB-lite"/>
    </source>
</evidence>
<keyword evidence="3" id="KW-1185">Reference proteome</keyword>
<comment type="caution">
    <text evidence="2">The sequence shown here is derived from an EMBL/GenBank/DDBJ whole genome shotgun (WGS) entry which is preliminary data.</text>
</comment>
<feature type="compositionally biased region" description="Gly residues" evidence="1">
    <location>
        <begin position="10"/>
        <end position="43"/>
    </location>
</feature>
<feature type="compositionally biased region" description="Low complexity" evidence="1">
    <location>
        <begin position="44"/>
        <end position="64"/>
    </location>
</feature>
<evidence type="ECO:0000313" key="2">
    <source>
        <dbReference type="EMBL" id="KAK3271906.1"/>
    </source>
</evidence>
<dbReference type="EMBL" id="LGRX02009281">
    <property type="protein sequence ID" value="KAK3271906.1"/>
    <property type="molecule type" value="Genomic_DNA"/>
</dbReference>
<sequence>MGKGYLSACGMGGEQRGGGAEQAGRGAWSGQGGRRAAGEGGRSTEGARAGRAGARSRQGGARSAVGVENGGEELRKRRAGMQAAQECRAQQVGRQAQRAEQWRQGWLRSKWEAGHSAGGRRYATLYRTIAGRPHPAETISPHSRPRP</sequence>